<comment type="caution">
    <text evidence="8">The sequence shown here is derived from an EMBL/GenBank/DDBJ whole genome shotgun (WGS) entry which is preliminary data.</text>
</comment>
<dbReference type="EMBL" id="LJCO01000048">
    <property type="protein sequence ID" value="KPV43488.1"/>
    <property type="molecule type" value="Genomic_DNA"/>
</dbReference>
<feature type="transmembrane region" description="Helical" evidence="6">
    <location>
        <begin position="32"/>
        <end position="54"/>
    </location>
</feature>
<feature type="transmembrane region" description="Helical" evidence="6">
    <location>
        <begin position="66"/>
        <end position="85"/>
    </location>
</feature>
<dbReference type="Gene3D" id="1.10.3730.20">
    <property type="match status" value="1"/>
</dbReference>
<dbReference type="Pfam" id="PF00892">
    <property type="entry name" value="EamA"/>
    <property type="match status" value="2"/>
</dbReference>
<evidence type="ECO:0000256" key="6">
    <source>
        <dbReference type="SAM" id="Phobius"/>
    </source>
</evidence>
<evidence type="ECO:0000256" key="4">
    <source>
        <dbReference type="ARBA" id="ARBA00022989"/>
    </source>
</evidence>
<feature type="transmembrane region" description="Helical" evidence="6">
    <location>
        <begin position="266"/>
        <end position="283"/>
    </location>
</feature>
<evidence type="ECO:0000313" key="9">
    <source>
        <dbReference type="Proteomes" id="UP000050482"/>
    </source>
</evidence>
<feature type="transmembrane region" description="Helical" evidence="6">
    <location>
        <begin position="243"/>
        <end position="260"/>
    </location>
</feature>
<dbReference type="InterPro" id="IPR037185">
    <property type="entry name" value="EmrE-like"/>
</dbReference>
<feature type="transmembrane region" description="Helical" evidence="6">
    <location>
        <begin position="119"/>
        <end position="136"/>
    </location>
</feature>
<feature type="transmembrane region" description="Helical" evidence="6">
    <location>
        <begin position="178"/>
        <end position="199"/>
    </location>
</feature>
<comment type="subcellular location">
    <subcellularLocation>
        <location evidence="1">Endomembrane system</location>
        <topology evidence="1">Multi-pass membrane protein</topology>
    </subcellularLocation>
</comment>
<dbReference type="PANTHER" id="PTHR32322">
    <property type="entry name" value="INNER MEMBRANE TRANSPORTER"/>
    <property type="match status" value="1"/>
</dbReference>
<keyword evidence="9" id="KW-1185">Reference proteome</keyword>
<feature type="transmembrane region" description="Helical" evidence="6">
    <location>
        <begin position="91"/>
        <end position="112"/>
    </location>
</feature>
<evidence type="ECO:0000256" key="3">
    <source>
        <dbReference type="ARBA" id="ARBA00022692"/>
    </source>
</evidence>
<reference evidence="8 9" key="1">
    <citation type="submission" date="2015-09" db="EMBL/GenBank/DDBJ databases">
        <title>Draft genome sequence of Alicyclobacillus ferrooxydans DSM 22381.</title>
        <authorList>
            <person name="Hemp J."/>
        </authorList>
    </citation>
    <scope>NUCLEOTIDE SEQUENCE [LARGE SCALE GENOMIC DNA]</scope>
    <source>
        <strain evidence="8 9">TC-34</strain>
    </source>
</reference>
<evidence type="ECO:0000256" key="2">
    <source>
        <dbReference type="ARBA" id="ARBA00007362"/>
    </source>
</evidence>
<evidence type="ECO:0000256" key="1">
    <source>
        <dbReference type="ARBA" id="ARBA00004127"/>
    </source>
</evidence>
<feature type="domain" description="EamA" evidence="7">
    <location>
        <begin position="3"/>
        <end position="135"/>
    </location>
</feature>
<feature type="transmembrane region" description="Helical" evidence="6">
    <location>
        <begin position="211"/>
        <end position="231"/>
    </location>
</feature>
<dbReference type="SUPFAM" id="SSF103481">
    <property type="entry name" value="Multidrug resistance efflux transporter EmrE"/>
    <property type="match status" value="2"/>
</dbReference>
<gene>
    <name evidence="8" type="ORF">AN477_11735</name>
</gene>
<dbReference type="GO" id="GO:0016020">
    <property type="term" value="C:membrane"/>
    <property type="evidence" value="ECO:0007669"/>
    <property type="project" value="UniProtKB-SubCell"/>
</dbReference>
<dbReference type="RefSeq" id="WP_054969351.1">
    <property type="nucleotide sequence ID" value="NZ_LJCO01000048.1"/>
</dbReference>
<dbReference type="InterPro" id="IPR000620">
    <property type="entry name" value="EamA_dom"/>
</dbReference>
<protein>
    <recommendedName>
        <fullName evidence="7">EamA domain-containing protein</fullName>
    </recommendedName>
</protein>
<keyword evidence="4 6" id="KW-1133">Transmembrane helix</keyword>
<evidence type="ECO:0000313" key="8">
    <source>
        <dbReference type="EMBL" id="KPV43488.1"/>
    </source>
</evidence>
<keyword evidence="5 6" id="KW-0472">Membrane</keyword>
<dbReference type="InterPro" id="IPR050638">
    <property type="entry name" value="AA-Vitamin_Transporters"/>
</dbReference>
<comment type="similarity">
    <text evidence="2">Belongs to the EamA transporter family.</text>
</comment>
<keyword evidence="3 6" id="KW-0812">Transmembrane</keyword>
<sequence>MIRGFLFLISATLLWSGNYIAGRVLAPAMPALMLNGVRWTLSAIELAVILAISGKRLPVIQKWREFTLLGFVGMFIFSGLTYLGLHSIPAAQAGMISGLIPVAILIFGVIIIKDKGSAMAWFGTALSLVGVVILLGPGHSRSKSPLSIGDIEMVIAAAAWGLYTVLGKRYGRNLDPLTLTAGAAVYGAIPSDIAGLVTFSPGSLHMTGQAWLALLYVSTAASVIAYFAWTFGVEKVGTTRSAPWMNLLPVWTTLLGITLLGERVNITQLVGGAVVLLGAVLAGRRKRTATSRIGDRESA</sequence>
<organism evidence="8 9">
    <name type="scientific">Alicyclobacillus ferrooxydans</name>
    <dbReference type="NCBI Taxonomy" id="471514"/>
    <lineage>
        <taxon>Bacteria</taxon>
        <taxon>Bacillati</taxon>
        <taxon>Bacillota</taxon>
        <taxon>Bacilli</taxon>
        <taxon>Bacillales</taxon>
        <taxon>Alicyclobacillaceae</taxon>
        <taxon>Alicyclobacillus</taxon>
    </lineage>
</organism>
<dbReference type="STRING" id="471514.AN477_11735"/>
<dbReference type="PANTHER" id="PTHR32322:SF2">
    <property type="entry name" value="EAMA DOMAIN-CONTAINING PROTEIN"/>
    <property type="match status" value="1"/>
</dbReference>
<dbReference type="OrthoDB" id="9805239at2"/>
<feature type="domain" description="EamA" evidence="7">
    <location>
        <begin position="148"/>
        <end position="282"/>
    </location>
</feature>
<feature type="transmembrane region" description="Helical" evidence="6">
    <location>
        <begin position="148"/>
        <end position="166"/>
    </location>
</feature>
<name>A0A0P9EK87_9BACL</name>
<evidence type="ECO:0000259" key="7">
    <source>
        <dbReference type="Pfam" id="PF00892"/>
    </source>
</evidence>
<dbReference type="AlphaFoldDB" id="A0A0P9EK87"/>
<dbReference type="PATRIC" id="fig|471514.4.peg.726"/>
<evidence type="ECO:0000256" key="5">
    <source>
        <dbReference type="ARBA" id="ARBA00023136"/>
    </source>
</evidence>
<dbReference type="Proteomes" id="UP000050482">
    <property type="component" value="Unassembled WGS sequence"/>
</dbReference>
<accession>A0A0P9EK87</accession>
<proteinExistence type="inferred from homology"/>